<evidence type="ECO:0008006" key="2">
    <source>
        <dbReference type="Google" id="ProtNLM"/>
    </source>
</evidence>
<dbReference type="EMBL" id="DSAY01000085">
    <property type="protein sequence ID" value="HDP15068.1"/>
    <property type="molecule type" value="Genomic_DNA"/>
</dbReference>
<accession>A0A7C1GCD8</accession>
<reference evidence="1" key="1">
    <citation type="journal article" date="2020" name="mSystems">
        <title>Genome- and Community-Level Interaction Insights into Carbon Utilization and Element Cycling Functions of Hydrothermarchaeota in Hydrothermal Sediment.</title>
        <authorList>
            <person name="Zhou Z."/>
            <person name="Liu Y."/>
            <person name="Xu W."/>
            <person name="Pan J."/>
            <person name="Luo Z.H."/>
            <person name="Li M."/>
        </authorList>
    </citation>
    <scope>NUCLEOTIDE SEQUENCE [LARGE SCALE GENOMIC DNA]</scope>
    <source>
        <strain evidence="1">SpSt-116</strain>
    </source>
</reference>
<comment type="caution">
    <text evidence="1">The sequence shown here is derived from an EMBL/GenBank/DDBJ whole genome shotgun (WGS) entry which is preliminary data.</text>
</comment>
<dbReference type="Pfam" id="PF14307">
    <property type="entry name" value="Glyco_tran_WbsX"/>
    <property type="match status" value="1"/>
</dbReference>
<dbReference type="PANTHER" id="PTHR41244:SF1">
    <property type="entry name" value="GLYCOSYLTRANSFERASE"/>
    <property type="match status" value="1"/>
</dbReference>
<dbReference type="AlphaFoldDB" id="A0A7C1GCD8"/>
<organism evidence="1">
    <name type="scientific">Thermofilum adornatum</name>
    <dbReference type="NCBI Taxonomy" id="1365176"/>
    <lineage>
        <taxon>Archaea</taxon>
        <taxon>Thermoproteota</taxon>
        <taxon>Thermoprotei</taxon>
        <taxon>Thermofilales</taxon>
        <taxon>Thermofilaceae</taxon>
        <taxon>Thermofilum</taxon>
    </lineage>
</organism>
<gene>
    <name evidence="1" type="ORF">ENN26_04740</name>
</gene>
<dbReference type="PANTHER" id="PTHR41244">
    <property type="entry name" value="RHAMNAN SYNTHESIS F"/>
    <property type="match status" value="1"/>
</dbReference>
<name>A0A7C1GCD8_9CREN</name>
<proteinExistence type="predicted"/>
<evidence type="ECO:0000313" key="1">
    <source>
        <dbReference type="EMBL" id="HDP15068.1"/>
    </source>
</evidence>
<dbReference type="Gene3D" id="3.20.20.80">
    <property type="entry name" value="Glycosidases"/>
    <property type="match status" value="1"/>
</dbReference>
<sequence length="424" mass="49269">MIEKYGMRPEDYPKVFPPDKERVYNLTPIDGKFDSLEEKFSVQIKDIVGGREYKIVALVRNLAGNEHRAELDLPYIRQYENFGKVLFDKGVIVMAVYLPFDMSSIPRKDDDPLLGRYDTISDIVLMKHVDWATGYGVNVFLLDSQNHWWPGVMVKVFTICRALLSTGQVKVAWLMGPSIRHFTYGKQGGDIPEWAIDLSLPRNNETFIWFVQMLMRFADNENYLRIDGKPVLYIWDEGAFFNQAGTYRAVKAMFGDKVYIIADWFPRIPTMPSDEYFQLVLKKYRGDGLKIVDAFTGWIGLHPVGLNTEEYMNKYEFYYAKQLDAWYRFTKDWGKHFIVTVAPGFDNSYSWGGPQVPLPRGADPFKKRLEIALRHLNPRLPVLKIDTWNDWGEWSYFEPTVKEGFACLEALKSLLEGYIENRNG</sequence>
<protein>
    <recommendedName>
        <fullName evidence="2">Glycoside hydrolase family 5 domain-containing protein</fullName>
    </recommendedName>
</protein>
<dbReference type="InterPro" id="IPR032719">
    <property type="entry name" value="WbsX"/>
</dbReference>